<feature type="domain" description="Macro" evidence="3">
    <location>
        <begin position="28"/>
        <end position="209"/>
    </location>
</feature>
<evidence type="ECO:0008006" key="5">
    <source>
        <dbReference type="Google" id="ProtNLM"/>
    </source>
</evidence>
<evidence type="ECO:0000259" key="3">
    <source>
        <dbReference type="PROSITE" id="PS51154"/>
    </source>
</evidence>
<protein>
    <recommendedName>
        <fullName evidence="5">Macro domain-containing protein</fullName>
    </recommendedName>
</protein>
<dbReference type="SMART" id="SM00506">
    <property type="entry name" value="A1pp"/>
    <property type="match status" value="1"/>
</dbReference>
<dbReference type="Pfam" id="PF13716">
    <property type="entry name" value="CRAL_TRIO_2"/>
    <property type="match status" value="1"/>
</dbReference>
<dbReference type="InterPro" id="IPR002589">
    <property type="entry name" value="Macro_dom"/>
</dbReference>
<dbReference type="SUPFAM" id="SSF52087">
    <property type="entry name" value="CRAL/TRIO domain"/>
    <property type="match status" value="1"/>
</dbReference>
<comment type="similarity">
    <text evidence="1">Belongs to the GDAP2 family.</text>
</comment>
<dbReference type="CDD" id="cd02905">
    <property type="entry name" value="Macro_GDAP2-like"/>
    <property type="match status" value="1"/>
</dbReference>
<evidence type="ECO:0000256" key="1">
    <source>
        <dbReference type="ARBA" id="ARBA00008355"/>
    </source>
</evidence>
<dbReference type="CDD" id="cd00170">
    <property type="entry name" value="SEC14"/>
    <property type="match status" value="1"/>
</dbReference>
<evidence type="ECO:0000259" key="2">
    <source>
        <dbReference type="PROSITE" id="PS50191"/>
    </source>
</evidence>
<dbReference type="Pfam" id="PF01661">
    <property type="entry name" value="Macro"/>
    <property type="match status" value="1"/>
</dbReference>
<reference evidence="4" key="1">
    <citation type="submission" date="2021-01" db="EMBL/GenBank/DDBJ databases">
        <authorList>
            <person name="Corre E."/>
            <person name="Pelletier E."/>
            <person name="Niang G."/>
            <person name="Scheremetjew M."/>
            <person name="Finn R."/>
            <person name="Kale V."/>
            <person name="Holt S."/>
            <person name="Cochrane G."/>
            <person name="Meng A."/>
            <person name="Brown T."/>
            <person name="Cohen L."/>
        </authorList>
    </citation>
    <scope>NUCLEOTIDE SEQUENCE</scope>
    <source>
        <strain evidence="4">CCMP2058</strain>
    </source>
</reference>
<dbReference type="EMBL" id="HBEM01012707">
    <property type="protein sequence ID" value="CAD8446924.1"/>
    <property type="molecule type" value="Transcribed_RNA"/>
</dbReference>
<dbReference type="PANTHER" id="PTHR11106:SF72">
    <property type="entry name" value="GANGLIOSIDE-INDUCED DIFFERENTIATION-ASSOCIATED PROTEIN 2"/>
    <property type="match status" value="1"/>
</dbReference>
<dbReference type="PROSITE" id="PS51154">
    <property type="entry name" value="MACRO"/>
    <property type="match status" value="1"/>
</dbReference>
<dbReference type="PANTHER" id="PTHR11106">
    <property type="entry name" value="GANGLIOSIDE INDUCED DIFFERENTIATION ASSOCIATED PROTEIN 2-RELATED"/>
    <property type="match status" value="1"/>
</dbReference>
<feature type="domain" description="CRAL-TRIO" evidence="2">
    <location>
        <begin position="330"/>
        <end position="487"/>
    </location>
</feature>
<dbReference type="Gene3D" id="3.40.220.10">
    <property type="entry name" value="Leucine Aminopeptidase, subunit E, domain 1"/>
    <property type="match status" value="1"/>
</dbReference>
<dbReference type="InterPro" id="IPR036865">
    <property type="entry name" value="CRAL-TRIO_dom_sf"/>
</dbReference>
<gene>
    <name evidence="4" type="ORF">LAMO00422_LOCUS8844</name>
</gene>
<dbReference type="Gene3D" id="3.40.525.10">
    <property type="entry name" value="CRAL-TRIO lipid binding domain"/>
    <property type="match status" value="1"/>
</dbReference>
<dbReference type="InterPro" id="IPR001251">
    <property type="entry name" value="CRAL-TRIO_dom"/>
</dbReference>
<organism evidence="4">
    <name type="scientific">Amorphochlora amoebiformis</name>
    <dbReference type="NCBI Taxonomy" id="1561963"/>
    <lineage>
        <taxon>Eukaryota</taxon>
        <taxon>Sar</taxon>
        <taxon>Rhizaria</taxon>
        <taxon>Cercozoa</taxon>
        <taxon>Chlorarachniophyceae</taxon>
        <taxon>Amorphochlora</taxon>
    </lineage>
</organism>
<dbReference type="SUPFAM" id="SSF52949">
    <property type="entry name" value="Macro domain-like"/>
    <property type="match status" value="1"/>
</dbReference>
<proteinExistence type="inferred from homology"/>
<dbReference type="SMART" id="SM00516">
    <property type="entry name" value="SEC14"/>
    <property type="match status" value="1"/>
</dbReference>
<accession>A0A7S0D8A4</accession>
<name>A0A7S0D8A4_9EUKA</name>
<dbReference type="AlphaFoldDB" id="A0A7S0D8A4"/>
<dbReference type="InterPro" id="IPR043472">
    <property type="entry name" value="Macro_dom-like"/>
</dbReference>
<dbReference type="InterPro" id="IPR035793">
    <property type="entry name" value="Macro_GDAP2"/>
</dbReference>
<dbReference type="PROSITE" id="PS50191">
    <property type="entry name" value="CRAL_TRIO"/>
    <property type="match status" value="1"/>
</dbReference>
<sequence>MATRLKVVDVSTLERWGGDSVPAGNHHGSPFPYNPKLNQKLILWRGDICDLNVGAIVCTTNERLTDFSGVARRIHSRAGRQLTHECRATEGCHTGDAIVTKGYHLPAPYVIHTVGPRFSVKYLTAAENALHSCYRRSLEQTVEIKKRSMAFCVINTESKGYPREQACHVAVRTIRRFLEKYIEKIDTVVLAMDNDIDLAIYNAVMPLYFPRDPNEEKKAVKKLPKDIGNALGGTTIKEREVRIRHSLPTSKPNSLSEVRYVASRIGPRTMGGGGPEVEVKDDGPLIDTRLATRQEDPDIARQRDEVKITEKERARLLEESTYKDYLLRAKRADLSDLEKYRFIYPNGKDQKGRPIIVFVASHLPAQNVDMDRVLLYIIKVMDPLVTDAYNLIYLHTNIAPANKPSYSWMRKCYYILNRKYKKNIKNLYLVHPTWWVKALFFFVRPFISSKFYRKIHYVYYLMDMYETFDPKNLKIPNHVIKYDQITNVAYYNERYASKRASRSARREEL</sequence>
<evidence type="ECO:0000313" key="4">
    <source>
        <dbReference type="EMBL" id="CAD8446924.1"/>
    </source>
</evidence>